<proteinExistence type="predicted"/>
<evidence type="ECO:0000256" key="1">
    <source>
        <dbReference type="ARBA" id="ARBA00022603"/>
    </source>
</evidence>
<dbReference type="EMBL" id="CP007128">
    <property type="protein sequence ID" value="AHG87862.1"/>
    <property type="molecule type" value="Genomic_DNA"/>
</dbReference>
<dbReference type="HOGENOM" id="CLU_069129_7_0_0"/>
<organism evidence="5 6">
    <name type="scientific">Gemmatirosa kalamazoonensis</name>
    <dbReference type="NCBI Taxonomy" id="861299"/>
    <lineage>
        <taxon>Bacteria</taxon>
        <taxon>Pseudomonadati</taxon>
        <taxon>Gemmatimonadota</taxon>
        <taxon>Gemmatimonadia</taxon>
        <taxon>Gemmatimonadales</taxon>
        <taxon>Gemmatimonadaceae</taxon>
        <taxon>Gemmatirosa</taxon>
    </lineage>
</organism>
<reference evidence="5 6" key="1">
    <citation type="journal article" date="2014" name="Genome Announc.">
        <title>Genome Sequence and Methylome of Soil Bacterium Gemmatirosa kalamazoonensis KBS708T, a Member of the Rarely Cultivated Gemmatimonadetes Phylum.</title>
        <authorList>
            <person name="Debruyn J.M."/>
            <person name="Radosevich M."/>
            <person name="Wommack K.E."/>
            <person name="Polson S.W."/>
            <person name="Hauser L.J."/>
            <person name="Fawaz M.N."/>
            <person name="Korlach J."/>
            <person name="Tsai Y.C."/>
        </authorList>
    </citation>
    <scope>NUCLEOTIDE SEQUENCE [LARGE SCALE GENOMIC DNA]</scope>
    <source>
        <strain evidence="5 6">KBS708</strain>
    </source>
</reference>
<dbReference type="Pfam" id="PF13649">
    <property type="entry name" value="Methyltransf_25"/>
    <property type="match status" value="1"/>
</dbReference>
<accession>W0RBN0</accession>
<dbReference type="GO" id="GO:0032259">
    <property type="term" value="P:methylation"/>
    <property type="evidence" value="ECO:0007669"/>
    <property type="project" value="UniProtKB-KW"/>
</dbReference>
<keyword evidence="6" id="KW-1185">Reference proteome</keyword>
<dbReference type="CDD" id="cd02440">
    <property type="entry name" value="AdoMet_MTases"/>
    <property type="match status" value="1"/>
</dbReference>
<sequence length="264" mass="28766">MTAGGAYDVVPEVGALYDAVPAYGARRDVAFYVEEATRGGGPVLELGCGTGRITLPIARAGVAVAGLDASEGMLARCRTKLDAEPGAVRERVTLHRADARDFSLGTTFALAIAPFRILQHLVGVDDQLRCLASVARHVVPGGRLVLDVFNPSFAALTRDRAAEQEDTTVTLPDGRVLRRTVRIPRVRWTEQVSETELIYYVGAPGDPPRRVVQAFDMRWYVRAELVHLLARTGFAVREILGDFDRSPLTDGAPEMIVRAERLTT</sequence>
<gene>
    <name evidence="5" type="ORF">J421_0325</name>
</gene>
<dbReference type="Gene3D" id="2.20.130.10">
    <property type="entry name" value="CAC2371-like domains"/>
    <property type="match status" value="1"/>
</dbReference>
<name>W0RBN0_9BACT</name>
<dbReference type="GO" id="GO:0008168">
    <property type="term" value="F:methyltransferase activity"/>
    <property type="evidence" value="ECO:0007669"/>
    <property type="project" value="UniProtKB-KW"/>
</dbReference>
<evidence type="ECO:0000256" key="3">
    <source>
        <dbReference type="ARBA" id="ARBA00022691"/>
    </source>
</evidence>
<dbReference type="RefSeq" id="WP_025409417.1">
    <property type="nucleotide sequence ID" value="NZ_CP007128.1"/>
</dbReference>
<feature type="domain" description="Methyltransferase" evidence="4">
    <location>
        <begin position="43"/>
        <end position="142"/>
    </location>
</feature>
<dbReference type="OrthoDB" id="9811589at2"/>
<dbReference type="STRING" id="861299.J421_0325"/>
<keyword evidence="2 5" id="KW-0808">Transferase</keyword>
<keyword evidence="3" id="KW-0949">S-adenosyl-L-methionine</keyword>
<evidence type="ECO:0000256" key="2">
    <source>
        <dbReference type="ARBA" id="ARBA00022679"/>
    </source>
</evidence>
<dbReference type="AlphaFoldDB" id="W0RBN0"/>
<dbReference type="PATRIC" id="fig|861299.3.peg.331"/>
<evidence type="ECO:0000313" key="6">
    <source>
        <dbReference type="Proteomes" id="UP000019151"/>
    </source>
</evidence>
<dbReference type="InParanoid" id="W0RBN0"/>
<dbReference type="Proteomes" id="UP000019151">
    <property type="component" value="Chromosome"/>
</dbReference>
<dbReference type="PANTHER" id="PTHR43464:SF19">
    <property type="entry name" value="UBIQUINONE BIOSYNTHESIS O-METHYLTRANSFERASE, MITOCHONDRIAL"/>
    <property type="match status" value="1"/>
</dbReference>
<dbReference type="PANTHER" id="PTHR43464">
    <property type="entry name" value="METHYLTRANSFERASE"/>
    <property type="match status" value="1"/>
</dbReference>
<dbReference type="Gene3D" id="3.40.50.150">
    <property type="entry name" value="Vaccinia Virus protein VP39"/>
    <property type="match status" value="1"/>
</dbReference>
<dbReference type="InterPro" id="IPR029063">
    <property type="entry name" value="SAM-dependent_MTases_sf"/>
</dbReference>
<dbReference type="eggNOG" id="COG2227">
    <property type="taxonomic scope" value="Bacteria"/>
</dbReference>
<evidence type="ECO:0000313" key="5">
    <source>
        <dbReference type="EMBL" id="AHG87862.1"/>
    </source>
</evidence>
<dbReference type="SUPFAM" id="SSF53335">
    <property type="entry name" value="S-adenosyl-L-methionine-dependent methyltransferases"/>
    <property type="match status" value="1"/>
</dbReference>
<keyword evidence="1 5" id="KW-0489">Methyltransferase</keyword>
<dbReference type="KEGG" id="gba:J421_0325"/>
<dbReference type="InterPro" id="IPR041698">
    <property type="entry name" value="Methyltransf_25"/>
</dbReference>
<evidence type="ECO:0000259" key="4">
    <source>
        <dbReference type="Pfam" id="PF13649"/>
    </source>
</evidence>
<protein>
    <submittedName>
        <fullName evidence="5">Type 12 methyltransferase</fullName>
    </submittedName>
</protein>